<dbReference type="AlphaFoldDB" id="A0A3T1DBL4"/>
<gene>
    <name evidence="1" type="ORF">KCTCHS21_47670</name>
</gene>
<accession>A0A3T1DBL4</accession>
<protein>
    <submittedName>
        <fullName evidence="1">Uncharacterized protein</fullName>
    </submittedName>
</protein>
<dbReference type="Proteomes" id="UP000289856">
    <property type="component" value="Chromosome"/>
</dbReference>
<dbReference type="KEGG" id="cohn:KCTCHS21_47670"/>
<evidence type="ECO:0000313" key="2">
    <source>
        <dbReference type="Proteomes" id="UP000289856"/>
    </source>
</evidence>
<name>A0A3T1DBL4_9BACL</name>
<sequence>MVFSAIVAFCDYGGRLASFFPIIVAFCDYEGRLALVFSTFVAVCDYGGRLASIMCYVIVYPQDRRARPAYEPRP</sequence>
<dbReference type="EMBL" id="AP019400">
    <property type="protein sequence ID" value="BBI35368.1"/>
    <property type="molecule type" value="Genomic_DNA"/>
</dbReference>
<organism evidence="1 2">
    <name type="scientific">Cohnella abietis</name>
    <dbReference type="NCBI Taxonomy" id="2507935"/>
    <lineage>
        <taxon>Bacteria</taxon>
        <taxon>Bacillati</taxon>
        <taxon>Bacillota</taxon>
        <taxon>Bacilli</taxon>
        <taxon>Bacillales</taxon>
        <taxon>Paenibacillaceae</taxon>
        <taxon>Cohnella</taxon>
    </lineage>
</organism>
<proteinExistence type="predicted"/>
<keyword evidence="2" id="KW-1185">Reference proteome</keyword>
<reference evidence="1 2" key="1">
    <citation type="submission" date="2019-01" db="EMBL/GenBank/DDBJ databases">
        <title>Complete genome sequence of Cohnella hallensis HS21 isolated from Korean fir (Abies koreana) rhizospheric soil.</title>
        <authorList>
            <person name="Jiang L."/>
            <person name="Kang S.W."/>
            <person name="Kim S."/>
            <person name="Jung J."/>
            <person name="Kim C.Y."/>
            <person name="Kim D.H."/>
            <person name="Kim S.W."/>
            <person name="Lee J."/>
        </authorList>
    </citation>
    <scope>NUCLEOTIDE SEQUENCE [LARGE SCALE GENOMIC DNA]</scope>
    <source>
        <strain evidence="1 2">HS21</strain>
    </source>
</reference>
<evidence type="ECO:0000313" key="1">
    <source>
        <dbReference type="EMBL" id="BBI35368.1"/>
    </source>
</evidence>